<comment type="caution">
    <text evidence="2">The sequence shown here is derived from an EMBL/GenBank/DDBJ whole genome shotgun (WGS) entry which is preliminary data.</text>
</comment>
<evidence type="ECO:0000256" key="1">
    <source>
        <dbReference type="SAM" id="MobiDB-lite"/>
    </source>
</evidence>
<protein>
    <recommendedName>
        <fullName evidence="4">Chromo domain-containing protein</fullName>
    </recommendedName>
</protein>
<feature type="region of interest" description="Disordered" evidence="1">
    <location>
        <begin position="1"/>
        <end position="73"/>
    </location>
</feature>
<dbReference type="InterPro" id="IPR016197">
    <property type="entry name" value="Chromo-like_dom_sf"/>
</dbReference>
<dbReference type="Gene3D" id="2.40.50.40">
    <property type="match status" value="1"/>
</dbReference>
<keyword evidence="3" id="KW-1185">Reference proteome</keyword>
<sequence length="254" mass="28962">MDVPVAAVSSGDAVASAAATSSGDTDASVQQPLAAATSVPDDSGPADDGRRRRRTSSKRVKYVDENESDEEQALATEKKRRARQLDSEVRVDVGYPLLEQIVGRRINKRTGSTEYLCKFLGRSYLHLWWLTFDELELFIPEGYQKHHRVQLYERKLRREGYQDLDDVDDVEANKVTVEKILNHKVDPRDRLDEQIEKRRNESAVPQTYPRVTDYFLLDNADVLPERLTGIVKKLMNENGGEIFAQPVDTKWQTI</sequence>
<gene>
    <name evidence="2" type="ORF">P43SY_001625</name>
</gene>
<evidence type="ECO:0000313" key="3">
    <source>
        <dbReference type="Proteomes" id="UP001209570"/>
    </source>
</evidence>
<dbReference type="AlphaFoldDB" id="A0AAD5M4X4"/>
<dbReference type="Proteomes" id="UP001209570">
    <property type="component" value="Unassembled WGS sequence"/>
</dbReference>
<dbReference type="SUPFAM" id="SSF54160">
    <property type="entry name" value="Chromo domain-like"/>
    <property type="match status" value="1"/>
</dbReference>
<feature type="compositionally biased region" description="Low complexity" evidence="1">
    <location>
        <begin position="1"/>
        <end position="29"/>
    </location>
</feature>
<evidence type="ECO:0000313" key="2">
    <source>
        <dbReference type="EMBL" id="KAJ0404525.1"/>
    </source>
</evidence>
<name>A0AAD5M4X4_PYTIN</name>
<organism evidence="2 3">
    <name type="scientific">Pythium insidiosum</name>
    <name type="common">Pythiosis disease agent</name>
    <dbReference type="NCBI Taxonomy" id="114742"/>
    <lineage>
        <taxon>Eukaryota</taxon>
        <taxon>Sar</taxon>
        <taxon>Stramenopiles</taxon>
        <taxon>Oomycota</taxon>
        <taxon>Peronosporomycetes</taxon>
        <taxon>Pythiales</taxon>
        <taxon>Pythiaceae</taxon>
        <taxon>Pythium</taxon>
    </lineage>
</organism>
<feature type="compositionally biased region" description="Basic residues" evidence="1">
    <location>
        <begin position="51"/>
        <end position="60"/>
    </location>
</feature>
<reference evidence="2" key="1">
    <citation type="submission" date="2021-12" db="EMBL/GenBank/DDBJ databases">
        <title>Prjna785345.</title>
        <authorList>
            <person name="Rujirawat T."/>
            <person name="Krajaejun T."/>
        </authorList>
    </citation>
    <scope>NUCLEOTIDE SEQUENCE</scope>
    <source>
        <strain evidence="2">Pi057C3</strain>
    </source>
</reference>
<proteinExistence type="predicted"/>
<evidence type="ECO:0008006" key="4">
    <source>
        <dbReference type="Google" id="ProtNLM"/>
    </source>
</evidence>
<accession>A0AAD5M4X4</accession>
<dbReference type="EMBL" id="JAKCXM010000061">
    <property type="protein sequence ID" value="KAJ0404525.1"/>
    <property type="molecule type" value="Genomic_DNA"/>
</dbReference>